<gene>
    <name evidence="3" type="ORF">SPI_04636</name>
</gene>
<accession>A0A167UPK9</accession>
<evidence type="ECO:0000313" key="4">
    <source>
        <dbReference type="Proteomes" id="UP000076874"/>
    </source>
</evidence>
<comment type="similarity">
    <text evidence="1">Belongs to the short-chain dehydrogenases/reductases (SDR) family.</text>
</comment>
<comment type="caution">
    <text evidence="3">The sequence shown here is derived from an EMBL/GenBank/DDBJ whole genome shotgun (WGS) entry which is preliminary data.</text>
</comment>
<dbReference type="EMBL" id="AZHD01000007">
    <property type="protein sequence ID" value="OAA61777.1"/>
    <property type="molecule type" value="Genomic_DNA"/>
</dbReference>
<dbReference type="STRING" id="1081102.A0A167UPK9"/>
<dbReference type="SUPFAM" id="SSF51735">
    <property type="entry name" value="NAD(P)-binding Rossmann-fold domains"/>
    <property type="match status" value="1"/>
</dbReference>
<organism evidence="3 4">
    <name type="scientific">Niveomyces insectorum RCEF 264</name>
    <dbReference type="NCBI Taxonomy" id="1081102"/>
    <lineage>
        <taxon>Eukaryota</taxon>
        <taxon>Fungi</taxon>
        <taxon>Dikarya</taxon>
        <taxon>Ascomycota</taxon>
        <taxon>Pezizomycotina</taxon>
        <taxon>Sordariomycetes</taxon>
        <taxon>Hypocreomycetidae</taxon>
        <taxon>Hypocreales</taxon>
        <taxon>Cordycipitaceae</taxon>
        <taxon>Niveomyces</taxon>
    </lineage>
</organism>
<sequence length="232" mass="24416">MASTSPVILILGSGPNVGHHVARAFAAKGYKVALASRGVKDEDAKNADQIRISADLSDPLSVKGIFSKVEASLGTPSVVVYNASAGSANDPKDPLSVTLASFSRDLQVNTTSVFAAAQQAVSAFEKLPGHLSKTFIFTGNILNETPIANLTVGGVGKSATAHLIRSAAAAYADRGFKFYYADERNADGSPAYAKINGEAHGKYYAELAEHKSQGPWQQTFVKEVGYKHFPAA</sequence>
<proteinExistence type="inferred from homology"/>
<protein>
    <submittedName>
        <fullName evidence="3">NAD(P)-binding domain protein</fullName>
    </submittedName>
</protein>
<dbReference type="GO" id="GO:0016491">
    <property type="term" value="F:oxidoreductase activity"/>
    <property type="evidence" value="ECO:0007669"/>
    <property type="project" value="UniProtKB-KW"/>
</dbReference>
<evidence type="ECO:0000256" key="2">
    <source>
        <dbReference type="ARBA" id="ARBA00023002"/>
    </source>
</evidence>
<dbReference type="InterPro" id="IPR036291">
    <property type="entry name" value="NAD(P)-bd_dom_sf"/>
</dbReference>
<evidence type="ECO:0000256" key="1">
    <source>
        <dbReference type="ARBA" id="ARBA00006484"/>
    </source>
</evidence>
<dbReference type="Pfam" id="PF13561">
    <property type="entry name" value="adh_short_C2"/>
    <property type="match status" value="1"/>
</dbReference>
<dbReference type="PANTHER" id="PTHR43669">
    <property type="entry name" value="5-KETO-D-GLUCONATE 5-REDUCTASE"/>
    <property type="match status" value="1"/>
</dbReference>
<evidence type="ECO:0000313" key="3">
    <source>
        <dbReference type="EMBL" id="OAA61777.1"/>
    </source>
</evidence>
<dbReference type="Gene3D" id="3.40.50.720">
    <property type="entry name" value="NAD(P)-binding Rossmann-like Domain"/>
    <property type="match status" value="1"/>
</dbReference>
<name>A0A167UPK9_9HYPO</name>
<dbReference type="Proteomes" id="UP000076874">
    <property type="component" value="Unassembled WGS sequence"/>
</dbReference>
<dbReference type="AlphaFoldDB" id="A0A167UPK9"/>
<dbReference type="InterPro" id="IPR002347">
    <property type="entry name" value="SDR_fam"/>
</dbReference>
<keyword evidence="4" id="KW-1185">Reference proteome</keyword>
<dbReference type="PANTHER" id="PTHR43669:SF4">
    <property type="entry name" value="SHORT-CHAIN DEHYDROGENASE"/>
    <property type="match status" value="1"/>
</dbReference>
<dbReference type="OrthoDB" id="5336600at2759"/>
<keyword evidence="2" id="KW-0560">Oxidoreductase</keyword>
<reference evidence="3 4" key="1">
    <citation type="journal article" date="2016" name="Genome Biol. Evol.">
        <title>Divergent and convergent evolution of fungal pathogenicity.</title>
        <authorList>
            <person name="Shang Y."/>
            <person name="Xiao G."/>
            <person name="Zheng P."/>
            <person name="Cen K."/>
            <person name="Zhan S."/>
            <person name="Wang C."/>
        </authorList>
    </citation>
    <scope>NUCLEOTIDE SEQUENCE [LARGE SCALE GENOMIC DNA]</scope>
    <source>
        <strain evidence="3 4">RCEF 264</strain>
    </source>
</reference>